<evidence type="ECO:0000313" key="2">
    <source>
        <dbReference type="Proteomes" id="UP000663722"/>
    </source>
</evidence>
<dbReference type="AlphaFoldDB" id="A0A975GSF0"/>
<sequence length="91" mass="10196">MFQSLSSPEGAGNSRWINGHLYKIWLFQSLSSPEGAGNLHFICLEYSVRMFQSLSSPEGAGNNSVHPPKKEWFAVSIPFISRRSRELPLGE</sequence>
<dbReference type="Proteomes" id="UP000663722">
    <property type="component" value="Chromosome"/>
</dbReference>
<name>A0A975GSF0_9BACT</name>
<protein>
    <submittedName>
        <fullName evidence="1">Uncharacterized protein</fullName>
    </submittedName>
</protein>
<dbReference type="KEGG" id="dmm:dnm_080370"/>
<proteinExistence type="predicted"/>
<reference evidence="1" key="1">
    <citation type="journal article" date="2021" name="Microb. Physiol.">
        <title>Proteogenomic Insights into the Physiology of Marine, Sulfate-Reducing, Filamentous Desulfonema limicola and Desulfonema magnum.</title>
        <authorList>
            <person name="Schnaars V."/>
            <person name="Wohlbrand L."/>
            <person name="Scheve S."/>
            <person name="Hinrichs C."/>
            <person name="Reinhardt R."/>
            <person name="Rabus R."/>
        </authorList>
    </citation>
    <scope>NUCLEOTIDE SEQUENCE</scope>
    <source>
        <strain evidence="1">4be13</strain>
    </source>
</reference>
<gene>
    <name evidence="1" type="ORF">dnm_080370</name>
</gene>
<keyword evidence="2" id="KW-1185">Reference proteome</keyword>
<evidence type="ECO:0000313" key="1">
    <source>
        <dbReference type="EMBL" id="QTA91964.1"/>
    </source>
</evidence>
<dbReference type="EMBL" id="CP061800">
    <property type="protein sequence ID" value="QTA91964.1"/>
    <property type="molecule type" value="Genomic_DNA"/>
</dbReference>
<accession>A0A975GSF0</accession>
<organism evidence="1 2">
    <name type="scientific">Desulfonema magnum</name>
    <dbReference type="NCBI Taxonomy" id="45655"/>
    <lineage>
        <taxon>Bacteria</taxon>
        <taxon>Pseudomonadati</taxon>
        <taxon>Thermodesulfobacteriota</taxon>
        <taxon>Desulfobacteria</taxon>
        <taxon>Desulfobacterales</taxon>
        <taxon>Desulfococcaceae</taxon>
        <taxon>Desulfonema</taxon>
    </lineage>
</organism>